<evidence type="ECO:0000256" key="1">
    <source>
        <dbReference type="ARBA" id="ARBA00001412"/>
    </source>
</evidence>
<name>A0A939BAZ3_9CLOT</name>
<evidence type="ECO:0000259" key="8">
    <source>
        <dbReference type="Pfam" id="PF02449"/>
    </source>
</evidence>
<dbReference type="Pfam" id="PF08532">
    <property type="entry name" value="Glyco_hydro_42M"/>
    <property type="match status" value="1"/>
</dbReference>
<dbReference type="InterPro" id="IPR017853">
    <property type="entry name" value="GH"/>
</dbReference>
<evidence type="ECO:0000256" key="6">
    <source>
        <dbReference type="ARBA" id="ARBA00022833"/>
    </source>
</evidence>
<evidence type="ECO:0000256" key="4">
    <source>
        <dbReference type="ARBA" id="ARBA00022723"/>
    </source>
</evidence>
<dbReference type="EMBL" id="JACJLV010000003">
    <property type="protein sequence ID" value="MBM6825790.1"/>
    <property type="molecule type" value="Genomic_DNA"/>
</dbReference>
<dbReference type="Gene3D" id="3.40.50.880">
    <property type="match status" value="1"/>
</dbReference>
<dbReference type="SUPFAM" id="SSF52317">
    <property type="entry name" value="Class I glutamine amidotransferase-like"/>
    <property type="match status" value="1"/>
</dbReference>
<dbReference type="InterPro" id="IPR003476">
    <property type="entry name" value="Glyco_hydro_42"/>
</dbReference>
<evidence type="ECO:0000259" key="9">
    <source>
        <dbReference type="Pfam" id="PF08532"/>
    </source>
</evidence>
<evidence type="ECO:0000313" key="11">
    <source>
        <dbReference type="Proteomes" id="UP000713880"/>
    </source>
</evidence>
<dbReference type="GO" id="GO:0005975">
    <property type="term" value="P:carbohydrate metabolic process"/>
    <property type="evidence" value="ECO:0007669"/>
    <property type="project" value="InterPro"/>
</dbReference>
<reference evidence="10" key="1">
    <citation type="submission" date="2020-08" db="EMBL/GenBank/DDBJ databases">
        <authorList>
            <person name="Cejkova D."/>
            <person name="Kubasova T."/>
            <person name="Jahodarova E."/>
            <person name="Rychlik I."/>
        </authorList>
    </citation>
    <scope>NUCLEOTIDE SEQUENCE</scope>
    <source>
        <strain evidence="10">An420c</strain>
    </source>
</reference>
<dbReference type="CDD" id="cd03143">
    <property type="entry name" value="A4_beta-galactosidase_middle_domain"/>
    <property type="match status" value="1"/>
</dbReference>
<dbReference type="PANTHER" id="PTHR36447:SF2">
    <property type="entry name" value="BETA-GALACTOSIDASE YESZ"/>
    <property type="match status" value="1"/>
</dbReference>
<dbReference type="Proteomes" id="UP000713880">
    <property type="component" value="Unassembled WGS sequence"/>
</dbReference>
<keyword evidence="4" id="KW-0479">Metal-binding</keyword>
<comment type="caution">
    <text evidence="10">The sequence shown here is derived from an EMBL/GenBank/DDBJ whole genome shotgun (WGS) entry which is preliminary data.</text>
</comment>
<keyword evidence="11" id="KW-1185">Reference proteome</keyword>
<dbReference type="RefSeq" id="WP_204907854.1">
    <property type="nucleotide sequence ID" value="NZ_JACJLV010000003.1"/>
</dbReference>
<protein>
    <recommendedName>
        <fullName evidence="3">beta-galactosidase</fullName>
        <ecNumber evidence="3">3.2.1.23</ecNumber>
    </recommendedName>
</protein>
<dbReference type="GO" id="GO:0009341">
    <property type="term" value="C:beta-galactosidase complex"/>
    <property type="evidence" value="ECO:0007669"/>
    <property type="project" value="InterPro"/>
</dbReference>
<feature type="domain" description="Beta-galactosidase trimerisation" evidence="9">
    <location>
        <begin position="400"/>
        <end position="596"/>
    </location>
</feature>
<dbReference type="EC" id="3.2.1.23" evidence="3"/>
<keyword evidence="6" id="KW-0862">Zinc</keyword>
<gene>
    <name evidence="10" type="ORF">H6A13_01550</name>
</gene>
<feature type="domain" description="Glycoside hydrolase family 42 N-terminal" evidence="8">
    <location>
        <begin position="12"/>
        <end position="387"/>
    </location>
</feature>
<dbReference type="PANTHER" id="PTHR36447">
    <property type="entry name" value="BETA-GALACTOSIDASE GANA"/>
    <property type="match status" value="1"/>
</dbReference>
<evidence type="ECO:0000256" key="7">
    <source>
        <dbReference type="ARBA" id="ARBA00023295"/>
    </source>
</evidence>
<comment type="similarity">
    <text evidence="2">Belongs to the glycosyl hydrolase 42 family.</text>
</comment>
<dbReference type="AlphaFoldDB" id="A0A939BAZ3"/>
<sequence length="670" mass="77424">MNENMLMFGVAYYPEYMPYERMDQDFAMMKKAGINTIRVAESTWSTLEPLDGVFDFHYIDQILEKAQAAELDVIVGTPTYAIPSWLAKKDPSIMVTNAHGQEKYGHRQIFDLLNPTFRFHAERVIRKLISHTAGHPNVIGFQIDNETKHYDNRGNEIQRQFLEYLKEKFETPEKLNQTFCLPYWSNSIHRWEDFPDISGCINGGLAGEFEKFQRKTASDYLAWQADLVREYMREDQFITHNLDFEWRKFGADIAQDGYSYGVQPDINHYEAAKCLTRLGADIYHPSQDDLTGAEIAFGGDSIRSLKQENYLILECQAQAFKQWTPYPGQLRLQAYSHLASGADGISYWNWHSIHNSFETYWKGLLSHDLAENPTYLEACRIGEEWRKIGHQLTGLRKNNKIALLIDNATLTAFKWFPIDRDLSYNDVVRWMYDSLYEMNLECDVVDVNGLEPDRYHMIVTPALYCASEELLTKLENFVTDGGVLVSTFKSFVANEYSTVYADTQPHRLHPCFGMSYNQFVEPGRTRLLGAKVKYFAELLKPESAQSLADYEHKYWGGYAGITRNTYGRGAAYYIGCYTEKHILKNLLSQAADDAGIQRLPEKYQWPLIVRSGQNRDGKTLHYILNYSEETQNVPCIWRKAKDLITGEVFHNGDTLDIADWDLKILEEANM</sequence>
<reference evidence="10" key="2">
    <citation type="journal article" date="2021" name="Sci. Rep.">
        <title>The distribution of antibiotic resistance genes in chicken gut microbiota commensals.</title>
        <authorList>
            <person name="Juricova H."/>
            <person name="Matiasovicova J."/>
            <person name="Kubasova T."/>
            <person name="Cejkova D."/>
            <person name="Rychlik I."/>
        </authorList>
    </citation>
    <scope>NUCLEOTIDE SEQUENCE</scope>
    <source>
        <strain evidence="10">An420c</strain>
    </source>
</reference>
<organism evidence="10 11">
    <name type="scientific">Mordavella massiliensis</name>
    <dbReference type="NCBI Taxonomy" id="1871024"/>
    <lineage>
        <taxon>Bacteria</taxon>
        <taxon>Bacillati</taxon>
        <taxon>Bacillota</taxon>
        <taxon>Clostridia</taxon>
        <taxon>Eubacteriales</taxon>
        <taxon>Clostridiaceae</taxon>
        <taxon>Mordavella</taxon>
    </lineage>
</organism>
<dbReference type="Pfam" id="PF02449">
    <property type="entry name" value="Glyco_hydro_42"/>
    <property type="match status" value="1"/>
</dbReference>
<dbReference type="SUPFAM" id="SSF51445">
    <property type="entry name" value="(Trans)glycosidases"/>
    <property type="match status" value="1"/>
</dbReference>
<accession>A0A939BAZ3</accession>
<keyword evidence="7" id="KW-0326">Glycosidase</keyword>
<dbReference type="InterPro" id="IPR013738">
    <property type="entry name" value="Beta_galactosidase_Trimer"/>
</dbReference>
<dbReference type="Gene3D" id="3.20.20.80">
    <property type="entry name" value="Glycosidases"/>
    <property type="match status" value="1"/>
</dbReference>
<dbReference type="GO" id="GO:0046872">
    <property type="term" value="F:metal ion binding"/>
    <property type="evidence" value="ECO:0007669"/>
    <property type="project" value="UniProtKB-KW"/>
</dbReference>
<evidence type="ECO:0000256" key="3">
    <source>
        <dbReference type="ARBA" id="ARBA00012756"/>
    </source>
</evidence>
<evidence type="ECO:0000256" key="5">
    <source>
        <dbReference type="ARBA" id="ARBA00022801"/>
    </source>
</evidence>
<comment type="catalytic activity">
    <reaction evidence="1">
        <text>Hydrolysis of terminal non-reducing beta-D-galactose residues in beta-D-galactosides.</text>
        <dbReference type="EC" id="3.2.1.23"/>
    </reaction>
</comment>
<proteinExistence type="inferred from homology"/>
<evidence type="ECO:0000313" key="10">
    <source>
        <dbReference type="EMBL" id="MBM6825790.1"/>
    </source>
</evidence>
<dbReference type="GO" id="GO:0004565">
    <property type="term" value="F:beta-galactosidase activity"/>
    <property type="evidence" value="ECO:0007669"/>
    <property type="project" value="UniProtKB-EC"/>
</dbReference>
<evidence type="ECO:0000256" key="2">
    <source>
        <dbReference type="ARBA" id="ARBA00005940"/>
    </source>
</evidence>
<dbReference type="InterPro" id="IPR029062">
    <property type="entry name" value="Class_I_gatase-like"/>
</dbReference>
<dbReference type="InterPro" id="IPR013529">
    <property type="entry name" value="Glyco_hydro_42_N"/>
</dbReference>
<keyword evidence="5" id="KW-0378">Hydrolase</keyword>